<protein>
    <recommendedName>
        <fullName evidence="3">MULE domain-containing protein</fullName>
    </recommendedName>
</protein>
<keyword evidence="2" id="KW-1185">Reference proteome</keyword>
<comment type="caution">
    <text evidence="1">The sequence shown here is derived from an EMBL/GenBank/DDBJ whole genome shotgun (WGS) entry which is preliminary data.</text>
</comment>
<organism evidence="1 2">
    <name type="scientific">Macrosiphum euphorbiae</name>
    <name type="common">potato aphid</name>
    <dbReference type="NCBI Taxonomy" id="13131"/>
    <lineage>
        <taxon>Eukaryota</taxon>
        <taxon>Metazoa</taxon>
        <taxon>Ecdysozoa</taxon>
        <taxon>Arthropoda</taxon>
        <taxon>Hexapoda</taxon>
        <taxon>Insecta</taxon>
        <taxon>Pterygota</taxon>
        <taxon>Neoptera</taxon>
        <taxon>Paraneoptera</taxon>
        <taxon>Hemiptera</taxon>
        <taxon>Sternorrhyncha</taxon>
        <taxon>Aphidomorpha</taxon>
        <taxon>Aphidoidea</taxon>
        <taxon>Aphididae</taxon>
        <taxon>Macrosiphini</taxon>
        <taxon>Macrosiphum</taxon>
    </lineage>
</organism>
<name>A0AAV0WDD4_9HEMI</name>
<evidence type="ECO:0000313" key="2">
    <source>
        <dbReference type="Proteomes" id="UP001160148"/>
    </source>
</evidence>
<evidence type="ECO:0008006" key="3">
    <source>
        <dbReference type="Google" id="ProtNLM"/>
    </source>
</evidence>
<evidence type="ECO:0000313" key="1">
    <source>
        <dbReference type="EMBL" id="CAI6353870.1"/>
    </source>
</evidence>
<dbReference type="AlphaFoldDB" id="A0AAV0WDD4"/>
<proteinExistence type="predicted"/>
<dbReference type="Proteomes" id="UP001160148">
    <property type="component" value="Unassembled WGS sequence"/>
</dbReference>
<reference evidence="1 2" key="1">
    <citation type="submission" date="2023-01" db="EMBL/GenBank/DDBJ databases">
        <authorList>
            <person name="Whitehead M."/>
        </authorList>
    </citation>
    <scope>NUCLEOTIDE SEQUENCE [LARGE SCALE GENOMIC DNA]</scope>
</reference>
<dbReference type="EMBL" id="CARXXK010000002">
    <property type="protein sequence ID" value="CAI6353870.1"/>
    <property type="molecule type" value="Genomic_DNA"/>
</dbReference>
<accession>A0AAV0WDD4</accession>
<gene>
    <name evidence="1" type="ORF">MEUPH1_LOCUS9937</name>
</gene>
<sequence>MFDRKIWNHFNTDKTRTTNHLEGWHAALNRSISRPKPNIFLLINEIKNQQQNFELDITAQKNGNPKPLSKMKFRKLEERLTNAKDR</sequence>